<organism evidence="2 3">
    <name type="scientific">Ideonella lacteola</name>
    <dbReference type="NCBI Taxonomy" id="2984193"/>
    <lineage>
        <taxon>Bacteria</taxon>
        <taxon>Pseudomonadati</taxon>
        <taxon>Pseudomonadota</taxon>
        <taxon>Betaproteobacteria</taxon>
        <taxon>Burkholderiales</taxon>
        <taxon>Sphaerotilaceae</taxon>
        <taxon>Ideonella</taxon>
    </lineage>
</organism>
<accession>A0ABU9BJ65</accession>
<gene>
    <name evidence="2" type="ORF">AACH06_04170</name>
</gene>
<evidence type="ECO:0000313" key="2">
    <source>
        <dbReference type="EMBL" id="MEK8030010.1"/>
    </source>
</evidence>
<evidence type="ECO:0000313" key="3">
    <source>
        <dbReference type="Proteomes" id="UP001371218"/>
    </source>
</evidence>
<dbReference type="InterPro" id="IPR014469">
    <property type="entry name" value="DUF2271"/>
</dbReference>
<dbReference type="RefSeq" id="WP_341424370.1">
    <property type="nucleotide sequence ID" value="NZ_JBBUTG010000002.1"/>
</dbReference>
<feature type="chain" id="PRO_5046159761" evidence="1">
    <location>
        <begin position="23"/>
        <end position="173"/>
    </location>
</feature>
<keyword evidence="3" id="KW-1185">Reference proteome</keyword>
<feature type="signal peptide" evidence="1">
    <location>
        <begin position="1"/>
        <end position="22"/>
    </location>
</feature>
<dbReference type="PIRSF" id="PIRSF014995">
    <property type="entry name" value="UCP014995"/>
    <property type="match status" value="1"/>
</dbReference>
<evidence type="ECO:0000256" key="1">
    <source>
        <dbReference type="SAM" id="SignalP"/>
    </source>
</evidence>
<reference evidence="2 3" key="1">
    <citation type="submission" date="2024-04" db="EMBL/GenBank/DDBJ databases">
        <title>Novel species of the genus Ideonella isolated from streams.</title>
        <authorList>
            <person name="Lu H."/>
        </authorList>
    </citation>
    <scope>NUCLEOTIDE SEQUENCE [LARGE SCALE GENOMIC DNA]</scope>
    <source>
        <strain evidence="2 3">DXS29W</strain>
    </source>
</reference>
<proteinExistence type="predicted"/>
<dbReference type="EMBL" id="JBBUTG010000002">
    <property type="protein sequence ID" value="MEK8030010.1"/>
    <property type="molecule type" value="Genomic_DNA"/>
</dbReference>
<keyword evidence="1" id="KW-0732">Signal</keyword>
<dbReference type="Proteomes" id="UP001371218">
    <property type="component" value="Unassembled WGS sequence"/>
</dbReference>
<sequence length="173" mass="18684">MNFRYTVSLGAALAAAPYSAQAAELSLKLEIPRLAVAEYHTPYVAVWLQRASDQGFAGHLAVWYDLKKKDNAGAKWLRDLRQWWRQGGRDAQMPMDGVSGATRAPGEHLVQLGGAKALATLPAGDYEVVVEAAREGGGREVLRLPLRWPMAGVAQAKAQGEHELGAISLQGKP</sequence>
<dbReference type="Pfam" id="PF10029">
    <property type="entry name" value="DUF2271"/>
    <property type="match status" value="1"/>
</dbReference>
<comment type="caution">
    <text evidence="2">The sequence shown here is derived from an EMBL/GenBank/DDBJ whole genome shotgun (WGS) entry which is preliminary data.</text>
</comment>
<protein>
    <submittedName>
        <fullName evidence="2">DUF2271 domain-containing protein</fullName>
    </submittedName>
</protein>
<name>A0ABU9BJ65_9BURK</name>